<accession>A0A4R0J6I1</accession>
<dbReference type="AlphaFoldDB" id="A0A4R0J6I1"/>
<organism evidence="1 2">
    <name type="scientific">Kribbella capetownensis</name>
    <dbReference type="NCBI Taxonomy" id="1572659"/>
    <lineage>
        <taxon>Bacteria</taxon>
        <taxon>Bacillati</taxon>
        <taxon>Actinomycetota</taxon>
        <taxon>Actinomycetes</taxon>
        <taxon>Propionibacteriales</taxon>
        <taxon>Kribbellaceae</taxon>
        <taxon>Kribbella</taxon>
    </lineage>
</organism>
<dbReference type="EMBL" id="SJKD01000013">
    <property type="protein sequence ID" value="TCC39986.1"/>
    <property type="molecule type" value="Genomic_DNA"/>
</dbReference>
<name>A0A4R0J6I1_9ACTN</name>
<gene>
    <name evidence="1" type="ORF">E0H75_38590</name>
</gene>
<dbReference type="InterPro" id="IPR021373">
    <property type="entry name" value="DUF2993"/>
</dbReference>
<dbReference type="Pfam" id="PF11209">
    <property type="entry name" value="LmeA"/>
    <property type="match status" value="1"/>
</dbReference>
<evidence type="ECO:0000313" key="1">
    <source>
        <dbReference type="EMBL" id="TCC39986.1"/>
    </source>
</evidence>
<dbReference type="OrthoDB" id="3215846at2"/>
<dbReference type="RefSeq" id="WP_131518686.1">
    <property type="nucleotide sequence ID" value="NZ_SJKD01000013.1"/>
</dbReference>
<comment type="caution">
    <text evidence="1">The sequence shown here is derived from an EMBL/GenBank/DDBJ whole genome shotgun (WGS) entry which is preliminary data.</text>
</comment>
<proteinExistence type="predicted"/>
<protein>
    <submittedName>
        <fullName evidence="1">DUF2993 domain-containing protein</fullName>
    </submittedName>
</protein>
<reference evidence="1 2" key="1">
    <citation type="submission" date="2019-02" db="EMBL/GenBank/DDBJ databases">
        <title>Kribbella capetownensis sp. nov. and Kribbella speibonae sp. nov., isolated from soil.</title>
        <authorList>
            <person name="Curtis S.M."/>
            <person name="Norton I."/>
            <person name="Everest G.J."/>
            <person name="Meyers P.R."/>
        </authorList>
    </citation>
    <scope>NUCLEOTIDE SEQUENCE [LARGE SCALE GENOMIC DNA]</scope>
    <source>
        <strain evidence="1 2">YM53</strain>
    </source>
</reference>
<evidence type="ECO:0000313" key="2">
    <source>
        <dbReference type="Proteomes" id="UP000293342"/>
    </source>
</evidence>
<dbReference type="Proteomes" id="UP000293342">
    <property type="component" value="Unassembled WGS sequence"/>
</dbReference>
<keyword evidence="2" id="KW-1185">Reference proteome</keyword>
<sequence length="241" mass="25694">MRSRGSGRWLRRLVVTVIVLGVLAVAVDRAAEWAAENRLATMAENQAAKYDVEATETSVEVGGFGFLPQLAKEKFSSVTLTMKQPTFSNDVAAEDLVVEMSGVHVPRALLQQKPGTAVTVDSTAMRVHLSPDELTKLAASTTSIKALSFRIVDGKLHARLTAGGLNAEVTVTPQVKGRRITLAVGDMSDSIPSVVRNAVKSQLARGLTFPQLPFDATLKQVSVEGDSLLLVATVADLKLTS</sequence>